<keyword evidence="3" id="KW-1185">Reference proteome</keyword>
<feature type="region of interest" description="Disordered" evidence="1">
    <location>
        <begin position="24"/>
        <end position="53"/>
    </location>
</feature>
<dbReference type="InterPro" id="IPR036397">
    <property type="entry name" value="RNaseH_sf"/>
</dbReference>
<dbReference type="SUPFAM" id="SSF53098">
    <property type="entry name" value="Ribonuclease H-like"/>
    <property type="match status" value="1"/>
</dbReference>
<reference evidence="2" key="1">
    <citation type="submission" date="2019-08" db="EMBL/GenBank/DDBJ databases">
        <title>The improved chromosome-level genome for the pearl oyster Pinctada fucata martensii using PacBio sequencing and Hi-C.</title>
        <authorList>
            <person name="Zheng Z."/>
        </authorList>
    </citation>
    <scope>NUCLEOTIDE SEQUENCE</scope>
    <source>
        <strain evidence="2">ZZ-2019</strain>
        <tissue evidence="2">Adductor muscle</tissue>
    </source>
</reference>
<dbReference type="Gene3D" id="3.30.420.10">
    <property type="entry name" value="Ribonuclease H-like superfamily/Ribonuclease H"/>
    <property type="match status" value="1"/>
</dbReference>
<accession>A0AA89BT56</accession>
<evidence type="ECO:0000313" key="2">
    <source>
        <dbReference type="EMBL" id="KAK3093475.1"/>
    </source>
</evidence>
<dbReference type="EMBL" id="VSWD01000009">
    <property type="protein sequence ID" value="KAK3093475.1"/>
    <property type="molecule type" value="Genomic_DNA"/>
</dbReference>
<feature type="compositionally biased region" description="Basic residues" evidence="1">
    <location>
        <begin position="329"/>
        <end position="338"/>
    </location>
</feature>
<name>A0AA89BT56_PINIB</name>
<feature type="region of interest" description="Disordered" evidence="1">
    <location>
        <begin position="300"/>
        <end position="338"/>
    </location>
</feature>
<dbReference type="Proteomes" id="UP001186944">
    <property type="component" value="Unassembled WGS sequence"/>
</dbReference>
<evidence type="ECO:0000313" key="3">
    <source>
        <dbReference type="Proteomes" id="UP001186944"/>
    </source>
</evidence>
<organism evidence="2 3">
    <name type="scientific">Pinctada imbricata</name>
    <name type="common">Atlantic pearl-oyster</name>
    <name type="synonym">Pinctada martensii</name>
    <dbReference type="NCBI Taxonomy" id="66713"/>
    <lineage>
        <taxon>Eukaryota</taxon>
        <taxon>Metazoa</taxon>
        <taxon>Spiralia</taxon>
        <taxon>Lophotrochozoa</taxon>
        <taxon>Mollusca</taxon>
        <taxon>Bivalvia</taxon>
        <taxon>Autobranchia</taxon>
        <taxon>Pteriomorphia</taxon>
        <taxon>Pterioida</taxon>
        <taxon>Pterioidea</taxon>
        <taxon>Pteriidae</taxon>
        <taxon>Pinctada</taxon>
    </lineage>
</organism>
<dbReference type="AlphaFoldDB" id="A0AA89BT56"/>
<evidence type="ECO:0000256" key="1">
    <source>
        <dbReference type="SAM" id="MobiDB-lite"/>
    </source>
</evidence>
<dbReference type="InterPro" id="IPR012337">
    <property type="entry name" value="RNaseH-like_sf"/>
</dbReference>
<sequence>MYLHVKYQSPTHYSSRDIAQVKVSSTDDDNNNNDDDNDAEENIPPENWDDDDDVYLDAKENLSQTDSANSAENYDSADSSAVKSLSLQTCVNVHYIKIEDAESSRSVKDFLSDSKRECVAVYCHITSDNQEVPTTGDNREVPTSGDIQDITDILFFTDDYFHHFDLKSGIDVMEEGNLADFFNSKSPVKIFHGISTPSAVLFKKYGIILDGTDVFDTQIAMELIKDLGEGDLNQLEALGFTSDRMDSDIEGSLDDLRIQRIKEKCHTMFYSYKLFDSWLEKKKYKKRVYDAVNQDIDATRLREVRNDRKKKAKSLSSNIDQNQQQGGQGKKKNKGRKK</sequence>
<dbReference type="GO" id="GO:0003676">
    <property type="term" value="F:nucleic acid binding"/>
    <property type="evidence" value="ECO:0007669"/>
    <property type="project" value="InterPro"/>
</dbReference>
<comment type="caution">
    <text evidence="2">The sequence shown here is derived from an EMBL/GenBank/DDBJ whole genome shotgun (WGS) entry which is preliminary data.</text>
</comment>
<feature type="compositionally biased region" description="Acidic residues" evidence="1">
    <location>
        <begin position="26"/>
        <end position="53"/>
    </location>
</feature>
<proteinExistence type="predicted"/>
<gene>
    <name evidence="2" type="ORF">FSP39_016202</name>
</gene>
<protein>
    <submittedName>
        <fullName evidence="2">Uncharacterized protein</fullName>
    </submittedName>
</protein>